<feature type="region of interest" description="Disordered" evidence="1">
    <location>
        <begin position="139"/>
        <end position="214"/>
    </location>
</feature>
<sequence length="214" mass="23271">MASQGPKRESLSRYFKDLDEFEDSDSDTETSKVDGTSNAKSSDKTVTKSNNVKNSAADNELACKPAGLKPDLETEKELPPHTTTSSNLSNSNRHTDVKANTEKKNKLPSASECLSTRSNPTFLKVSETKEINWDAREKRLGGGDEDTAAATNVTTNAVPPPSSYEPITDPGIKVVDSEGRKRKTVWSDLEDQNTSTKAYKVHKDDGDDEGDDGS</sequence>
<feature type="compositionally biased region" description="Basic and acidic residues" evidence="1">
    <location>
        <begin position="93"/>
        <end position="105"/>
    </location>
</feature>
<gene>
    <name evidence="2" type="ORF">CUNI_LOCUS10077</name>
</gene>
<feature type="compositionally biased region" description="Basic and acidic residues" evidence="1">
    <location>
        <begin position="70"/>
        <end position="79"/>
    </location>
</feature>
<feature type="region of interest" description="Disordered" evidence="1">
    <location>
        <begin position="1"/>
        <end position="118"/>
    </location>
</feature>
<dbReference type="EMBL" id="CAJHNH020001792">
    <property type="protein sequence ID" value="CAG5124519.1"/>
    <property type="molecule type" value="Genomic_DNA"/>
</dbReference>
<keyword evidence="3" id="KW-1185">Reference proteome</keyword>
<name>A0A8S3Z5T5_9EUPU</name>
<accession>A0A8S3Z5T5</accession>
<feature type="compositionally biased region" description="Basic and acidic residues" evidence="1">
    <location>
        <begin position="1"/>
        <end position="18"/>
    </location>
</feature>
<feature type="compositionally biased region" description="Polar residues" evidence="1">
    <location>
        <begin position="47"/>
        <end position="57"/>
    </location>
</feature>
<evidence type="ECO:0000256" key="1">
    <source>
        <dbReference type="SAM" id="MobiDB-lite"/>
    </source>
</evidence>
<evidence type="ECO:0000313" key="2">
    <source>
        <dbReference type="EMBL" id="CAG5124519.1"/>
    </source>
</evidence>
<feature type="compositionally biased region" description="Low complexity" evidence="1">
    <location>
        <begin position="148"/>
        <end position="157"/>
    </location>
</feature>
<feature type="compositionally biased region" description="Low complexity" evidence="1">
    <location>
        <begin position="82"/>
        <end position="92"/>
    </location>
</feature>
<evidence type="ECO:0000313" key="3">
    <source>
        <dbReference type="Proteomes" id="UP000678393"/>
    </source>
</evidence>
<dbReference type="Proteomes" id="UP000678393">
    <property type="component" value="Unassembled WGS sequence"/>
</dbReference>
<dbReference type="AlphaFoldDB" id="A0A8S3Z5T5"/>
<reference evidence="2" key="1">
    <citation type="submission" date="2021-04" db="EMBL/GenBank/DDBJ databases">
        <authorList>
            <consortium name="Molecular Ecology Group"/>
        </authorList>
    </citation>
    <scope>NUCLEOTIDE SEQUENCE</scope>
</reference>
<feature type="compositionally biased region" description="Acidic residues" evidence="1">
    <location>
        <begin position="19"/>
        <end position="28"/>
    </location>
</feature>
<organism evidence="2 3">
    <name type="scientific">Candidula unifasciata</name>
    <dbReference type="NCBI Taxonomy" id="100452"/>
    <lineage>
        <taxon>Eukaryota</taxon>
        <taxon>Metazoa</taxon>
        <taxon>Spiralia</taxon>
        <taxon>Lophotrochozoa</taxon>
        <taxon>Mollusca</taxon>
        <taxon>Gastropoda</taxon>
        <taxon>Heterobranchia</taxon>
        <taxon>Euthyneura</taxon>
        <taxon>Panpulmonata</taxon>
        <taxon>Eupulmonata</taxon>
        <taxon>Stylommatophora</taxon>
        <taxon>Helicina</taxon>
        <taxon>Helicoidea</taxon>
        <taxon>Geomitridae</taxon>
        <taxon>Candidula</taxon>
    </lineage>
</organism>
<dbReference type="Pfam" id="PF15559">
    <property type="entry name" value="DUF4660"/>
    <property type="match status" value="1"/>
</dbReference>
<dbReference type="OrthoDB" id="1906229at2759"/>
<proteinExistence type="predicted"/>
<protein>
    <submittedName>
        <fullName evidence="2">Uncharacterized protein</fullName>
    </submittedName>
</protein>
<dbReference type="InterPro" id="IPR029089">
    <property type="entry name" value="DUF4660"/>
</dbReference>
<comment type="caution">
    <text evidence="2">The sequence shown here is derived from an EMBL/GenBank/DDBJ whole genome shotgun (WGS) entry which is preliminary data.</text>
</comment>